<name>A0ABV1GH96_9FIRM</name>
<comment type="caution">
    <text evidence="1">The sequence shown here is derived from an EMBL/GenBank/DDBJ whole genome shotgun (WGS) entry which is preliminary data.</text>
</comment>
<dbReference type="EMBL" id="JBBMFA010000098">
    <property type="protein sequence ID" value="MEQ2520903.1"/>
    <property type="molecule type" value="Genomic_DNA"/>
</dbReference>
<proteinExistence type="predicted"/>
<evidence type="ECO:0000313" key="1">
    <source>
        <dbReference type="EMBL" id="MEQ2520903.1"/>
    </source>
</evidence>
<organism evidence="1 2">
    <name type="scientific">Ruthenibacterium intestinale</name>
    <dbReference type="NCBI Taxonomy" id="3133163"/>
    <lineage>
        <taxon>Bacteria</taxon>
        <taxon>Bacillati</taxon>
        <taxon>Bacillota</taxon>
        <taxon>Clostridia</taxon>
        <taxon>Eubacteriales</taxon>
        <taxon>Oscillospiraceae</taxon>
        <taxon>Ruthenibacterium</taxon>
    </lineage>
</organism>
<reference evidence="1 2" key="1">
    <citation type="submission" date="2024-03" db="EMBL/GenBank/DDBJ databases">
        <title>Human intestinal bacterial collection.</title>
        <authorList>
            <person name="Pauvert C."/>
            <person name="Hitch T.C.A."/>
            <person name="Clavel T."/>
        </authorList>
    </citation>
    <scope>NUCLEOTIDE SEQUENCE [LARGE SCALE GENOMIC DNA]</scope>
    <source>
        <strain evidence="1 2">CLA-JM-H11</strain>
    </source>
</reference>
<dbReference type="Proteomes" id="UP001477672">
    <property type="component" value="Unassembled WGS sequence"/>
</dbReference>
<gene>
    <name evidence="1" type="ORF">WMO24_10760</name>
</gene>
<sequence length="233" mass="25697">MSETFTPLAQSRASYYCKGSPVHFVQVELFRMDSTGSTVVTLTFKNFYSRPIQSFVAHYRCKNRQGEVIGEEDFSYENVDACNGEIFGYDDAVFVCDEPLGSVEVKLVAVTYDDGILHSLKRCTPVALPKLRPLPANERASVRAALGNPEISYYTEEAEDGWRCGCGGFNYNVGQGKRICSECGADKGILIAAIHDAQRASAPQRPMYDAGMQFLPVQDDDVMSASGRPGPRY</sequence>
<evidence type="ECO:0000313" key="2">
    <source>
        <dbReference type="Proteomes" id="UP001477672"/>
    </source>
</evidence>
<accession>A0ABV1GH96</accession>
<dbReference type="RefSeq" id="WP_349216447.1">
    <property type="nucleotide sequence ID" value="NZ_JBBMFA010000098.1"/>
</dbReference>
<protein>
    <submittedName>
        <fullName evidence="1">Uncharacterized protein</fullName>
    </submittedName>
</protein>
<keyword evidence="2" id="KW-1185">Reference proteome</keyword>